<dbReference type="HAMAP" id="MF_02088">
    <property type="entry name" value="Q_prec_transport"/>
    <property type="match status" value="1"/>
</dbReference>
<evidence type="ECO:0000313" key="2">
    <source>
        <dbReference type="EMBL" id="SMD08029.1"/>
    </source>
</evidence>
<reference evidence="2 3" key="1">
    <citation type="submission" date="2017-04" db="EMBL/GenBank/DDBJ databases">
        <authorList>
            <person name="Afonso C.L."/>
            <person name="Miller P.J."/>
            <person name="Scott M.A."/>
            <person name="Spackman E."/>
            <person name="Goraichik I."/>
            <person name="Dimitrov K.M."/>
            <person name="Suarez D.L."/>
            <person name="Swayne D.E."/>
        </authorList>
    </citation>
    <scope>NUCLEOTIDE SEQUENCE [LARGE SCALE GENOMIC DNA]</scope>
    <source>
        <strain evidence="2 3">CGMCC 1.10972</strain>
    </source>
</reference>
<feature type="transmembrane region" description="Helical" evidence="1">
    <location>
        <begin position="148"/>
        <end position="166"/>
    </location>
</feature>
<dbReference type="AlphaFoldDB" id="A0A1W2EE84"/>
<dbReference type="RefSeq" id="WP_084412181.1">
    <property type="nucleotide sequence ID" value="NZ_FWXR01000024.1"/>
</dbReference>
<dbReference type="InterPro" id="IPR003744">
    <property type="entry name" value="YhhQ"/>
</dbReference>
<feature type="transmembrane region" description="Helical" evidence="1">
    <location>
        <begin position="105"/>
        <end position="127"/>
    </location>
</feature>
<accession>A0A1W2EE84</accession>
<keyword evidence="1" id="KW-0997">Cell inner membrane</keyword>
<protein>
    <recommendedName>
        <fullName evidence="1">Probable queuosine precursor transporter</fullName>
        <shortName evidence="1">Q precursor transporter</shortName>
    </recommendedName>
</protein>
<dbReference type="NCBIfam" id="TIGR00697">
    <property type="entry name" value="queuosine precursor transporter"/>
    <property type="match status" value="1"/>
</dbReference>
<evidence type="ECO:0000256" key="1">
    <source>
        <dbReference type="HAMAP-Rule" id="MF_02088"/>
    </source>
</evidence>
<feature type="transmembrane region" description="Helical" evidence="1">
    <location>
        <begin position="190"/>
        <end position="212"/>
    </location>
</feature>
<comment type="subcellular location">
    <subcellularLocation>
        <location evidence="1">Cell inner membrane</location>
        <topology evidence="1">Multi-pass membrane protein</topology>
    </subcellularLocation>
</comment>
<feature type="transmembrane region" description="Helical" evidence="1">
    <location>
        <begin position="41"/>
        <end position="59"/>
    </location>
</feature>
<organism evidence="2 3">
    <name type="scientific">Fulvimarina manganoxydans</name>
    <dbReference type="NCBI Taxonomy" id="937218"/>
    <lineage>
        <taxon>Bacteria</taxon>
        <taxon>Pseudomonadati</taxon>
        <taxon>Pseudomonadota</taxon>
        <taxon>Alphaproteobacteria</taxon>
        <taxon>Hyphomicrobiales</taxon>
        <taxon>Aurantimonadaceae</taxon>
        <taxon>Fulvimarina</taxon>
    </lineage>
</organism>
<dbReference type="OrthoDB" id="7065604at2"/>
<keyword evidence="1" id="KW-1003">Cell membrane</keyword>
<keyword evidence="1" id="KW-0813">Transport</keyword>
<dbReference type="PANTHER" id="PTHR34300:SF1">
    <property type="entry name" value="QUEUOSINE PRECURSOR TRANSPORTER"/>
    <property type="match status" value="1"/>
</dbReference>
<feature type="transmembrane region" description="Helical" evidence="1">
    <location>
        <begin position="71"/>
        <end position="90"/>
    </location>
</feature>
<keyword evidence="1" id="KW-1133">Transmembrane helix</keyword>
<name>A0A1W2EE84_9HYPH</name>
<feature type="transmembrane region" description="Helical" evidence="1">
    <location>
        <begin position="7"/>
        <end position="29"/>
    </location>
</feature>
<gene>
    <name evidence="2" type="ORF">SAMN06297251_12454</name>
</gene>
<dbReference type="EMBL" id="FWXR01000024">
    <property type="protein sequence ID" value="SMD08029.1"/>
    <property type="molecule type" value="Genomic_DNA"/>
</dbReference>
<evidence type="ECO:0000313" key="3">
    <source>
        <dbReference type="Proteomes" id="UP000192656"/>
    </source>
</evidence>
<dbReference type="GO" id="GO:0005886">
    <property type="term" value="C:plasma membrane"/>
    <property type="evidence" value="ECO:0007669"/>
    <property type="project" value="UniProtKB-SubCell"/>
</dbReference>
<dbReference type="GO" id="GO:0022857">
    <property type="term" value="F:transmembrane transporter activity"/>
    <property type="evidence" value="ECO:0007669"/>
    <property type="project" value="UniProtKB-UniRule"/>
</dbReference>
<dbReference type="PANTHER" id="PTHR34300">
    <property type="entry name" value="QUEUOSINE PRECURSOR TRANSPORTER-RELATED"/>
    <property type="match status" value="1"/>
</dbReference>
<dbReference type="Proteomes" id="UP000192656">
    <property type="component" value="Unassembled WGS sequence"/>
</dbReference>
<keyword evidence="1" id="KW-0472">Membrane</keyword>
<sequence length="227" mass="24582">MNFLKTYPLPIAAMTLIVLASNIAVQYPIFAQVGPLQLADVLTYGAFVYPFAFLVTDLTNRRYGARIARRVVFSGFAVAVACSILVPPLLFKAGLLAFETEPGRLARIAIASGSAFLAAQSLDIFVFDKLRGTRWWRAPVASSLSGSILDTTVFFSIAFATIFVFVGPNDGFALESGPLFGVLAIEAPRWVSWALGDLTVKLTIAVCALLPYRLAMQVVRPMRQVAA</sequence>
<comment type="function">
    <text evidence="1">Involved in the import of queuosine (Q) precursors, required for Q precursor salvage.</text>
</comment>
<proteinExistence type="inferred from homology"/>
<keyword evidence="1" id="KW-0812">Transmembrane</keyword>
<dbReference type="Pfam" id="PF02592">
    <property type="entry name" value="Vut_1"/>
    <property type="match status" value="1"/>
</dbReference>
<dbReference type="STRING" id="937218.SAMN06297251_12454"/>
<comment type="similarity">
    <text evidence="1">Belongs to the vitamin uptake transporter (VUT/ECF) (TC 2.A.88) family. Q precursor transporter subfamily.</text>
</comment>
<keyword evidence="3" id="KW-1185">Reference proteome</keyword>